<evidence type="ECO:0000256" key="1">
    <source>
        <dbReference type="SAM" id="Phobius"/>
    </source>
</evidence>
<dbReference type="InterPro" id="IPR025407">
    <property type="entry name" value="DUF4133"/>
</dbReference>
<comment type="caution">
    <text evidence="2">The sequence shown here is derived from an EMBL/GenBank/DDBJ whole genome shotgun (WGS) entry which is preliminary data.</text>
</comment>
<keyword evidence="1" id="KW-0812">Transmembrane</keyword>
<protein>
    <submittedName>
        <fullName evidence="2">DUF4133 domain-containing protein</fullName>
    </submittedName>
</protein>
<evidence type="ECO:0000313" key="3">
    <source>
        <dbReference type="Proteomes" id="UP001517247"/>
    </source>
</evidence>
<name>A0ABW9JA26_9SPHI</name>
<feature type="transmembrane region" description="Helical" evidence="1">
    <location>
        <begin position="51"/>
        <end position="72"/>
    </location>
</feature>
<dbReference type="RefSeq" id="WP_138723842.1">
    <property type="nucleotide sequence ID" value="NZ_SSHJ02000007.1"/>
</dbReference>
<dbReference type="Proteomes" id="UP001517247">
    <property type="component" value="Unassembled WGS sequence"/>
</dbReference>
<gene>
    <name evidence="2" type="ORF">E6A44_014315</name>
</gene>
<keyword evidence="3" id="KW-1185">Reference proteome</keyword>
<accession>A0ABW9JA26</accession>
<feature type="transmembrane region" description="Helical" evidence="1">
    <location>
        <begin position="24"/>
        <end position="45"/>
    </location>
</feature>
<keyword evidence="1" id="KW-1133">Transmembrane helix</keyword>
<reference evidence="2 3" key="1">
    <citation type="submission" date="2024-12" db="EMBL/GenBank/DDBJ databases">
        <authorList>
            <person name="Hu S."/>
        </authorList>
    </citation>
    <scope>NUCLEOTIDE SEQUENCE [LARGE SCALE GENOMIC DNA]</scope>
    <source>
        <strain evidence="2 3">THG-T11</strain>
    </source>
</reference>
<proteinExistence type="predicted"/>
<evidence type="ECO:0000313" key="2">
    <source>
        <dbReference type="EMBL" id="MFN0256760.1"/>
    </source>
</evidence>
<dbReference type="EMBL" id="SSHJ02000007">
    <property type="protein sequence ID" value="MFN0256760.1"/>
    <property type="molecule type" value="Genomic_DNA"/>
</dbReference>
<dbReference type="Pfam" id="PF13571">
    <property type="entry name" value="DUF4133"/>
    <property type="match status" value="1"/>
</dbReference>
<sequence length="114" mass="12532">MASVYHINKGVGKPIMFKGLKAQYIAYLAVGMVVLLVAFAVLYIAGVSLLLVLPIIFGSGAGLFVLVGRLSARFGEHGLMKFFARRNYPAYIQFQSRQLFLSLKNKPIDHGQGK</sequence>
<organism evidence="2 3">
    <name type="scientific">Pedobacter ureilyticus</name>
    <dbReference type="NCBI Taxonomy" id="1393051"/>
    <lineage>
        <taxon>Bacteria</taxon>
        <taxon>Pseudomonadati</taxon>
        <taxon>Bacteroidota</taxon>
        <taxon>Sphingobacteriia</taxon>
        <taxon>Sphingobacteriales</taxon>
        <taxon>Sphingobacteriaceae</taxon>
        <taxon>Pedobacter</taxon>
    </lineage>
</organism>
<keyword evidence="1" id="KW-0472">Membrane</keyword>